<dbReference type="RefSeq" id="WP_376807601.1">
    <property type="nucleotide sequence ID" value="NZ_JBHTAC010000018.1"/>
</dbReference>
<dbReference type="InterPro" id="IPR045991">
    <property type="entry name" value="DUF5947"/>
</dbReference>
<gene>
    <name evidence="1" type="ORF">ACFQO7_19005</name>
</gene>
<dbReference type="Pfam" id="PF19372">
    <property type="entry name" value="DUF5947"/>
    <property type="match status" value="1"/>
</dbReference>
<sequence>MTALRRYLTASAPPAATAQAAQERCELCAAAIPAEHDHLVDLASRSLPCACRPCYLLFVPADERRPGPREEPAGARRFAAIPREHVALPDFPLSDLDWAGLDVPVRLTFVFVNSALGQPVALYPSPAGATESQLPPEAWAKVLARHPYTAQLPPDVLALLLHRGPDGPEAYVVPVDVCYRLVGLVRRLWRGFDGGQEAWAAIDGWLAQVRENAGTPVGVGHG</sequence>
<organism evidence="1 2">
    <name type="scientific">Catellatospora aurea</name>
    <dbReference type="NCBI Taxonomy" id="1337874"/>
    <lineage>
        <taxon>Bacteria</taxon>
        <taxon>Bacillati</taxon>
        <taxon>Actinomycetota</taxon>
        <taxon>Actinomycetes</taxon>
        <taxon>Micromonosporales</taxon>
        <taxon>Micromonosporaceae</taxon>
        <taxon>Catellatospora</taxon>
    </lineage>
</organism>
<name>A0ABW2H026_9ACTN</name>
<proteinExistence type="predicted"/>
<dbReference type="EMBL" id="JBHTAC010000018">
    <property type="protein sequence ID" value="MFC7244569.1"/>
    <property type="molecule type" value="Genomic_DNA"/>
</dbReference>
<protein>
    <submittedName>
        <fullName evidence="1">DUF5947 family protein</fullName>
    </submittedName>
</protein>
<evidence type="ECO:0000313" key="1">
    <source>
        <dbReference type="EMBL" id="MFC7244569.1"/>
    </source>
</evidence>
<evidence type="ECO:0000313" key="2">
    <source>
        <dbReference type="Proteomes" id="UP001596392"/>
    </source>
</evidence>
<accession>A0ABW2H026</accession>
<dbReference type="Proteomes" id="UP001596392">
    <property type="component" value="Unassembled WGS sequence"/>
</dbReference>
<keyword evidence="2" id="KW-1185">Reference proteome</keyword>
<reference evidence="2" key="1">
    <citation type="journal article" date="2019" name="Int. J. Syst. Evol. Microbiol.">
        <title>The Global Catalogue of Microorganisms (GCM) 10K type strain sequencing project: providing services to taxonomists for standard genome sequencing and annotation.</title>
        <authorList>
            <consortium name="The Broad Institute Genomics Platform"/>
            <consortium name="The Broad Institute Genome Sequencing Center for Infectious Disease"/>
            <person name="Wu L."/>
            <person name="Ma J."/>
        </authorList>
    </citation>
    <scope>NUCLEOTIDE SEQUENCE [LARGE SCALE GENOMIC DNA]</scope>
    <source>
        <strain evidence="2">CGMCC 1.9106</strain>
    </source>
</reference>
<comment type="caution">
    <text evidence="1">The sequence shown here is derived from an EMBL/GenBank/DDBJ whole genome shotgun (WGS) entry which is preliminary data.</text>
</comment>